<dbReference type="InterPro" id="IPR003111">
    <property type="entry name" value="Lon_prtase_N"/>
</dbReference>
<evidence type="ECO:0000259" key="1">
    <source>
        <dbReference type="PROSITE" id="PS51787"/>
    </source>
</evidence>
<dbReference type="InterPro" id="IPR046336">
    <property type="entry name" value="Lon_prtase_N_sf"/>
</dbReference>
<comment type="caution">
    <text evidence="2">The sequence shown here is derived from an EMBL/GenBank/DDBJ whole genome shotgun (WGS) entry which is preliminary data.</text>
</comment>
<name>A0A940Y969_9BURK</name>
<dbReference type="Proteomes" id="UP000676246">
    <property type="component" value="Unassembled WGS sequence"/>
</dbReference>
<dbReference type="PANTHER" id="PTHR46732">
    <property type="entry name" value="ATP-DEPENDENT PROTEASE LA (LON) DOMAIN PROTEIN"/>
    <property type="match status" value="1"/>
</dbReference>
<dbReference type="AlphaFoldDB" id="A0A940Y969"/>
<dbReference type="EMBL" id="JAGQDD010000007">
    <property type="protein sequence ID" value="MBQ0931183.1"/>
    <property type="molecule type" value="Genomic_DNA"/>
</dbReference>
<dbReference type="PANTHER" id="PTHR46732:SF8">
    <property type="entry name" value="ATP-DEPENDENT PROTEASE LA (LON) DOMAIN PROTEIN"/>
    <property type="match status" value="1"/>
</dbReference>
<proteinExistence type="predicted"/>
<dbReference type="Gene3D" id="1.10.4060.10">
    <property type="entry name" value="BPP1347 like domain"/>
    <property type="match status" value="1"/>
</dbReference>
<dbReference type="PROSITE" id="PS51787">
    <property type="entry name" value="LON_N"/>
    <property type="match status" value="1"/>
</dbReference>
<dbReference type="Pfam" id="PF02190">
    <property type="entry name" value="LON_substr_bdg"/>
    <property type="match status" value="1"/>
</dbReference>
<dbReference type="SMART" id="SM00464">
    <property type="entry name" value="LON"/>
    <property type="match status" value="1"/>
</dbReference>
<dbReference type="Gene3D" id="2.30.130.40">
    <property type="entry name" value="LON domain-like"/>
    <property type="match status" value="1"/>
</dbReference>
<evidence type="ECO:0000313" key="2">
    <source>
        <dbReference type="EMBL" id="MBQ0931183.1"/>
    </source>
</evidence>
<reference evidence="2 3" key="1">
    <citation type="submission" date="2021-04" db="EMBL/GenBank/DDBJ databases">
        <title>The genome sequence of Ideonella sp. 3Y2.</title>
        <authorList>
            <person name="Liu Y."/>
        </authorList>
    </citation>
    <scope>NUCLEOTIDE SEQUENCE [LARGE SCALE GENOMIC DNA]</scope>
    <source>
        <strain evidence="2 3">3Y2</strain>
    </source>
</reference>
<dbReference type="SUPFAM" id="SSF88697">
    <property type="entry name" value="PUA domain-like"/>
    <property type="match status" value="1"/>
</dbReference>
<feature type="domain" description="Lon N-terminal" evidence="1">
    <location>
        <begin position="1"/>
        <end position="201"/>
    </location>
</feature>
<protein>
    <submittedName>
        <fullName evidence="2">LON peptidase substrate-binding domain-containing protein</fullName>
    </submittedName>
</protein>
<sequence>MPQSLPLFPLQAVLFPGGALALKVFEARYLDLIGRCLRENSPFGVVCLTQGTEVRLPGQDEAVRFESLGTLALLRDVDAERPGLLRIRCEGGRRFRFGRVSPQALGLWQAEDLQWLPEDPPLPPGPALQGAADALTRALPAITARDPHWLAGAARPDDAGWVAHRWCELLPISLQARQRLLALDDPLARLQVVHAFLLQQGLISAAAGG</sequence>
<dbReference type="InterPro" id="IPR015947">
    <property type="entry name" value="PUA-like_sf"/>
</dbReference>
<keyword evidence="3" id="KW-1185">Reference proteome</keyword>
<gene>
    <name evidence="2" type="ORF">KAK03_11865</name>
</gene>
<accession>A0A940Y969</accession>
<evidence type="ECO:0000313" key="3">
    <source>
        <dbReference type="Proteomes" id="UP000676246"/>
    </source>
</evidence>
<organism evidence="2 3">
    <name type="scientific">Ideonella alba</name>
    <dbReference type="NCBI Taxonomy" id="2824118"/>
    <lineage>
        <taxon>Bacteria</taxon>
        <taxon>Pseudomonadati</taxon>
        <taxon>Pseudomonadota</taxon>
        <taxon>Betaproteobacteria</taxon>
        <taxon>Burkholderiales</taxon>
        <taxon>Sphaerotilaceae</taxon>
        <taxon>Ideonella</taxon>
    </lineage>
</organism>